<proteinExistence type="inferred from homology"/>
<dbReference type="InterPro" id="IPR047272">
    <property type="entry name" value="S49_SppA_C"/>
</dbReference>
<evidence type="ECO:0000256" key="3">
    <source>
        <dbReference type="ARBA" id="ARBA00022801"/>
    </source>
</evidence>
<dbReference type="InterPro" id="IPR002142">
    <property type="entry name" value="Peptidase_S49"/>
</dbReference>
<name>A0A2T1K6K7_9GAMM</name>
<dbReference type="PANTHER" id="PTHR42987:SF8">
    <property type="entry name" value="PROTEINASE"/>
    <property type="match status" value="1"/>
</dbReference>
<evidence type="ECO:0000313" key="9">
    <source>
        <dbReference type="Proteomes" id="UP000239866"/>
    </source>
</evidence>
<gene>
    <name evidence="8" type="ORF">C7H09_15440</name>
</gene>
<feature type="transmembrane region" description="Helical" evidence="6">
    <location>
        <begin position="64"/>
        <end position="83"/>
    </location>
</feature>
<keyword evidence="6" id="KW-0812">Transmembrane</keyword>
<evidence type="ECO:0000256" key="5">
    <source>
        <dbReference type="SAM" id="MobiDB-lite"/>
    </source>
</evidence>
<keyword evidence="9" id="KW-1185">Reference proteome</keyword>
<dbReference type="CDD" id="cd07023">
    <property type="entry name" value="S49_Sppa_N_C"/>
    <property type="match status" value="1"/>
</dbReference>
<reference evidence="8 9" key="1">
    <citation type="submission" date="2018-03" db="EMBL/GenBank/DDBJ databases">
        <title>Marinobacter brunus sp. nov., a marine bacterium of Gamma-proteobacteria isolated from the surface seawater of the South China Sea.</title>
        <authorList>
            <person name="Cheng H."/>
            <person name="Wu Y.-H."/>
            <person name="Xamxidin M."/>
            <person name="Xu X.-W."/>
        </authorList>
    </citation>
    <scope>NUCLEOTIDE SEQUENCE [LARGE SCALE GENOMIC DNA]</scope>
    <source>
        <strain evidence="8 9">NH169-3</strain>
    </source>
</reference>
<dbReference type="RefSeq" id="WP_106764289.1">
    <property type="nucleotide sequence ID" value="NZ_PXNP01000103.1"/>
</dbReference>
<feature type="domain" description="Peptidase S49" evidence="7">
    <location>
        <begin position="165"/>
        <end position="305"/>
    </location>
</feature>
<dbReference type="GO" id="GO:0008236">
    <property type="term" value="F:serine-type peptidase activity"/>
    <property type="evidence" value="ECO:0007669"/>
    <property type="project" value="UniProtKB-KW"/>
</dbReference>
<keyword evidence="4" id="KW-0720">Serine protease</keyword>
<evidence type="ECO:0000259" key="7">
    <source>
        <dbReference type="Pfam" id="PF01343"/>
    </source>
</evidence>
<dbReference type="Pfam" id="PF01343">
    <property type="entry name" value="Peptidase_S49"/>
    <property type="match status" value="1"/>
</dbReference>
<dbReference type="OrthoDB" id="9764363at2"/>
<organism evidence="8 9">
    <name type="scientific">Marinobacter fuscus</name>
    <dbReference type="NCBI Taxonomy" id="2109942"/>
    <lineage>
        <taxon>Bacteria</taxon>
        <taxon>Pseudomonadati</taxon>
        <taxon>Pseudomonadota</taxon>
        <taxon>Gammaproteobacteria</taxon>
        <taxon>Pseudomonadales</taxon>
        <taxon>Marinobacteraceae</taxon>
        <taxon>Marinobacter</taxon>
    </lineage>
</organism>
<dbReference type="AlphaFoldDB" id="A0A2T1K6K7"/>
<dbReference type="GO" id="GO:0006508">
    <property type="term" value="P:proteolysis"/>
    <property type="evidence" value="ECO:0007669"/>
    <property type="project" value="UniProtKB-KW"/>
</dbReference>
<sequence>MSEWDKDGQSGWDDAPVGQEKPSEGKRFFGSKKPNIPPENGRDWRLIEKLVMSLQAEQKRSRRWGIFFKLLTFVYLAALLFMVRSPIGEGVAAAAGAHTALVEVNGPIAADELASADNLVGALRAAFEAENSRAVVLRINSPGGSPVQSGYVYDEIKRLRVEYPDKKVYAVISDIGASGAYYIAAAADEIYANRASLVGSIGVVAGGFGYTGVMEKLGVERRLYTSGDNKAFLDPFSPEQEQEVAFWQGVLENTHQQFIEAVKAGRGDRLADDDRLFSGLVWSGQQAVELGLVDGLGSTSWVARQLVGEEELVDYSRSRSPLQKFVEQLGVSVGQGVAGYLASARLELR</sequence>
<evidence type="ECO:0000256" key="1">
    <source>
        <dbReference type="ARBA" id="ARBA00008683"/>
    </source>
</evidence>
<keyword evidence="3" id="KW-0378">Hydrolase</keyword>
<keyword evidence="6" id="KW-1133">Transmembrane helix</keyword>
<keyword evidence="6" id="KW-0472">Membrane</keyword>
<feature type="region of interest" description="Disordered" evidence="5">
    <location>
        <begin position="1"/>
        <end position="37"/>
    </location>
</feature>
<protein>
    <submittedName>
        <fullName evidence="8">S49 family peptidase</fullName>
    </submittedName>
</protein>
<keyword evidence="2" id="KW-0645">Protease</keyword>
<dbReference type="Gene3D" id="6.20.330.10">
    <property type="match status" value="1"/>
</dbReference>
<dbReference type="SUPFAM" id="SSF52096">
    <property type="entry name" value="ClpP/crotonase"/>
    <property type="match status" value="1"/>
</dbReference>
<accession>A0A2T1K6K7</accession>
<evidence type="ECO:0000256" key="6">
    <source>
        <dbReference type="SAM" id="Phobius"/>
    </source>
</evidence>
<evidence type="ECO:0000256" key="2">
    <source>
        <dbReference type="ARBA" id="ARBA00022670"/>
    </source>
</evidence>
<dbReference type="EMBL" id="PXNP01000103">
    <property type="protein sequence ID" value="PSF05393.1"/>
    <property type="molecule type" value="Genomic_DNA"/>
</dbReference>
<comment type="caution">
    <text evidence="8">The sequence shown here is derived from an EMBL/GenBank/DDBJ whole genome shotgun (WGS) entry which is preliminary data.</text>
</comment>
<dbReference type="Gene3D" id="3.90.226.10">
    <property type="entry name" value="2-enoyl-CoA Hydratase, Chain A, domain 1"/>
    <property type="match status" value="1"/>
</dbReference>
<dbReference type="InterPro" id="IPR029045">
    <property type="entry name" value="ClpP/crotonase-like_dom_sf"/>
</dbReference>
<evidence type="ECO:0000256" key="4">
    <source>
        <dbReference type="ARBA" id="ARBA00022825"/>
    </source>
</evidence>
<dbReference type="PANTHER" id="PTHR42987">
    <property type="entry name" value="PEPTIDASE S49"/>
    <property type="match status" value="1"/>
</dbReference>
<evidence type="ECO:0000313" key="8">
    <source>
        <dbReference type="EMBL" id="PSF05393.1"/>
    </source>
</evidence>
<dbReference type="Proteomes" id="UP000239866">
    <property type="component" value="Unassembled WGS sequence"/>
</dbReference>
<comment type="similarity">
    <text evidence="1">Belongs to the peptidase S49 family.</text>
</comment>